<dbReference type="GO" id="GO:0031012">
    <property type="term" value="C:extracellular matrix"/>
    <property type="evidence" value="ECO:0007669"/>
    <property type="project" value="TreeGrafter"/>
</dbReference>
<dbReference type="PANTHER" id="PTHR12236:SF79">
    <property type="entry name" value="CUTICULAR PROTEIN 50CB-RELATED"/>
    <property type="match status" value="1"/>
</dbReference>
<dbReference type="PANTHER" id="PTHR12236">
    <property type="entry name" value="STRUCTURAL CONTITUENT OF CUTICLE"/>
    <property type="match status" value="1"/>
</dbReference>
<reference evidence="5" key="1">
    <citation type="submission" date="2021-07" db="EMBL/GenBank/DDBJ databases">
        <authorList>
            <person name="Catto M.A."/>
            <person name="Jacobson A."/>
            <person name="Kennedy G."/>
            <person name="Labadie P."/>
            <person name="Hunt B.G."/>
            <person name="Srinivasan R."/>
        </authorList>
    </citation>
    <scope>NUCLEOTIDE SEQUENCE</scope>
    <source>
        <strain evidence="5">PL_HMW_Pooled</strain>
        <tissue evidence="5">Head</tissue>
    </source>
</reference>
<feature type="compositionally biased region" description="Basic residues" evidence="3">
    <location>
        <begin position="304"/>
        <end position="313"/>
    </location>
</feature>
<feature type="compositionally biased region" description="Pro residues" evidence="3">
    <location>
        <begin position="366"/>
        <end position="379"/>
    </location>
</feature>
<dbReference type="EMBL" id="JAHWGI010000307">
    <property type="protein sequence ID" value="KAK3912921.1"/>
    <property type="molecule type" value="Genomic_DNA"/>
</dbReference>
<evidence type="ECO:0000313" key="5">
    <source>
        <dbReference type="EMBL" id="KAK3912921.1"/>
    </source>
</evidence>
<dbReference type="InterPro" id="IPR051217">
    <property type="entry name" value="Insect_Cuticle_Struc_Prot"/>
</dbReference>
<feature type="region of interest" description="Disordered" evidence="3">
    <location>
        <begin position="252"/>
        <end position="431"/>
    </location>
</feature>
<name>A0AAE1LAK4_9NEOP</name>
<dbReference type="GO" id="GO:0005615">
    <property type="term" value="C:extracellular space"/>
    <property type="evidence" value="ECO:0007669"/>
    <property type="project" value="TreeGrafter"/>
</dbReference>
<feature type="compositionally biased region" description="Gly residues" evidence="3">
    <location>
        <begin position="344"/>
        <end position="354"/>
    </location>
</feature>
<gene>
    <name evidence="5" type="ORF">KUF71_022375</name>
</gene>
<organism evidence="5 6">
    <name type="scientific">Frankliniella fusca</name>
    <dbReference type="NCBI Taxonomy" id="407009"/>
    <lineage>
        <taxon>Eukaryota</taxon>
        <taxon>Metazoa</taxon>
        <taxon>Ecdysozoa</taxon>
        <taxon>Arthropoda</taxon>
        <taxon>Hexapoda</taxon>
        <taxon>Insecta</taxon>
        <taxon>Pterygota</taxon>
        <taxon>Neoptera</taxon>
        <taxon>Paraneoptera</taxon>
        <taxon>Thysanoptera</taxon>
        <taxon>Terebrantia</taxon>
        <taxon>Thripoidea</taxon>
        <taxon>Thripidae</taxon>
        <taxon>Frankliniella</taxon>
    </lineage>
</organism>
<feature type="signal peptide" evidence="4">
    <location>
        <begin position="1"/>
        <end position="23"/>
    </location>
</feature>
<evidence type="ECO:0000256" key="1">
    <source>
        <dbReference type="ARBA" id="ARBA00022460"/>
    </source>
</evidence>
<accession>A0AAE1LAK4</accession>
<feature type="compositionally biased region" description="Pro residues" evidence="3">
    <location>
        <begin position="318"/>
        <end position="328"/>
    </location>
</feature>
<dbReference type="PROSITE" id="PS51155">
    <property type="entry name" value="CHIT_BIND_RR_2"/>
    <property type="match status" value="1"/>
</dbReference>
<feature type="compositionally biased region" description="Basic residues" evidence="3">
    <location>
        <begin position="330"/>
        <end position="343"/>
    </location>
</feature>
<feature type="compositionally biased region" description="Low complexity" evidence="3">
    <location>
        <begin position="380"/>
        <end position="392"/>
    </location>
</feature>
<feature type="compositionally biased region" description="Gly residues" evidence="3">
    <location>
        <begin position="268"/>
        <end position="277"/>
    </location>
</feature>
<keyword evidence="6" id="KW-1185">Reference proteome</keyword>
<dbReference type="AlphaFoldDB" id="A0AAE1LAK4"/>
<feature type="compositionally biased region" description="Low complexity" evidence="3">
    <location>
        <begin position="355"/>
        <end position="365"/>
    </location>
</feature>
<dbReference type="InterPro" id="IPR000618">
    <property type="entry name" value="Insect_cuticle"/>
</dbReference>
<dbReference type="GO" id="GO:0042302">
    <property type="term" value="F:structural constituent of cuticle"/>
    <property type="evidence" value="ECO:0007669"/>
    <property type="project" value="UniProtKB-UniRule"/>
</dbReference>
<feature type="chain" id="PRO_5042156296" evidence="4">
    <location>
        <begin position="24"/>
        <end position="431"/>
    </location>
</feature>
<protein>
    <submittedName>
        <fullName evidence="5">Adult-specific cuticular protein ACP-20</fullName>
    </submittedName>
</protein>
<dbReference type="Proteomes" id="UP001219518">
    <property type="component" value="Unassembled WGS sequence"/>
</dbReference>
<proteinExistence type="predicted"/>
<evidence type="ECO:0000256" key="4">
    <source>
        <dbReference type="SAM" id="SignalP"/>
    </source>
</evidence>
<evidence type="ECO:0000256" key="3">
    <source>
        <dbReference type="SAM" id="MobiDB-lite"/>
    </source>
</evidence>
<keyword evidence="4" id="KW-0732">Signal</keyword>
<sequence length="431" mass="45301">MSLRAPLVLVVVVIAALTPACSARALAKTSSYGSSIYHVTSSVPSSHQSVTLSEDRVVHTLDHKASAPHALERSHDEHDRPTPYKFEYKVHDQKNHNYYERAESSDGQVVRGFYSLLEPHGEVRVVKYRADHDGFQSEVSRHGSHHGETHGGGLGATIGVGPAHDLGSHGLGVSASAPIAVQNYKATPIKASIPIHEEAQEDSSNQWSAIEDPKKHNIVVPAKSQALEEIPAPVSTSLPVLFTPVASSAQNGLTRFPSTQSQEALGKPPGGGAGAGGRVPEQFLLQQQQKKKKATLQALQHPKPGPHPHKYQKRPALPFGPGPRPGGPPHRLHHGGLYHRGPKRGPGGPGGPGAAGPRARNASVGPAPPVHPPPPPPPSGQQHAAPSASAHAPQRREARPPATPCKCSEQPPGHAAGHPPGPADLSAHRAA</sequence>
<keyword evidence="1 2" id="KW-0193">Cuticle</keyword>
<dbReference type="Pfam" id="PF00379">
    <property type="entry name" value="Chitin_bind_4"/>
    <property type="match status" value="1"/>
</dbReference>
<evidence type="ECO:0000256" key="2">
    <source>
        <dbReference type="PROSITE-ProRule" id="PRU00497"/>
    </source>
</evidence>
<reference evidence="5" key="2">
    <citation type="journal article" date="2023" name="BMC Genomics">
        <title>Pest status, molecular evolution, and epigenetic factors derived from the genome assembly of Frankliniella fusca, a thysanopteran phytovirus vector.</title>
        <authorList>
            <person name="Catto M.A."/>
            <person name="Labadie P.E."/>
            <person name="Jacobson A.L."/>
            <person name="Kennedy G.G."/>
            <person name="Srinivasan R."/>
            <person name="Hunt B.G."/>
        </authorList>
    </citation>
    <scope>NUCLEOTIDE SEQUENCE</scope>
    <source>
        <strain evidence="5">PL_HMW_Pooled</strain>
    </source>
</reference>
<feature type="compositionally biased region" description="Polar residues" evidence="3">
    <location>
        <begin position="252"/>
        <end position="263"/>
    </location>
</feature>
<evidence type="ECO:0000313" key="6">
    <source>
        <dbReference type="Proteomes" id="UP001219518"/>
    </source>
</evidence>
<comment type="caution">
    <text evidence="5">The sequence shown here is derived from an EMBL/GenBank/DDBJ whole genome shotgun (WGS) entry which is preliminary data.</text>
</comment>